<dbReference type="HOGENOM" id="CLU_1595182_0_0_1"/>
<evidence type="ECO:0000313" key="2">
    <source>
        <dbReference type="Proteomes" id="UP000054166"/>
    </source>
</evidence>
<dbReference type="AlphaFoldDB" id="A0A0C3EKT9"/>
<sequence>MPGQVANTPFDSNTPGWDQHAFKADSAALSRLALIVAKIRPISRSGVTARASELEACHLTDRATVQARRMYTHPYRPMFLTQVSASPVGLSQVGEHGVWIFIFRFVRPRVWGTEKMNREKSGIERCMKDSMKRVEANAEFEALYEKHEKEGRRTIPAQKLWYTIHQF</sequence>
<dbReference type="InParanoid" id="A0A0C3EKT9"/>
<reference evidence="2" key="2">
    <citation type="submission" date="2015-01" db="EMBL/GenBank/DDBJ databases">
        <title>Evolutionary Origins and Diversification of the Mycorrhizal Mutualists.</title>
        <authorList>
            <consortium name="DOE Joint Genome Institute"/>
            <consortium name="Mycorrhizal Genomics Consortium"/>
            <person name="Kohler A."/>
            <person name="Kuo A."/>
            <person name="Nagy L.G."/>
            <person name="Floudas D."/>
            <person name="Copeland A."/>
            <person name="Barry K.W."/>
            <person name="Cichocki N."/>
            <person name="Veneault-Fourrey C."/>
            <person name="LaButti K."/>
            <person name="Lindquist E.A."/>
            <person name="Lipzen A."/>
            <person name="Lundell T."/>
            <person name="Morin E."/>
            <person name="Murat C."/>
            <person name="Riley R."/>
            <person name="Ohm R."/>
            <person name="Sun H."/>
            <person name="Tunlid A."/>
            <person name="Henrissat B."/>
            <person name="Grigoriev I.V."/>
            <person name="Hibbett D.S."/>
            <person name="Martin F."/>
        </authorList>
    </citation>
    <scope>NUCLEOTIDE SEQUENCE [LARGE SCALE GENOMIC DNA]</scope>
    <source>
        <strain evidence="2">F 1598</strain>
    </source>
</reference>
<dbReference type="Proteomes" id="UP000054166">
    <property type="component" value="Unassembled WGS sequence"/>
</dbReference>
<evidence type="ECO:0000313" key="1">
    <source>
        <dbReference type="EMBL" id="KIM73210.1"/>
    </source>
</evidence>
<dbReference type="EMBL" id="KN833090">
    <property type="protein sequence ID" value="KIM73210.1"/>
    <property type="molecule type" value="Genomic_DNA"/>
</dbReference>
<keyword evidence="2" id="KW-1185">Reference proteome</keyword>
<protein>
    <submittedName>
        <fullName evidence="1">Uncharacterized protein</fullName>
    </submittedName>
</protein>
<gene>
    <name evidence="1" type="ORF">PILCRDRAFT_15455</name>
</gene>
<name>A0A0C3EKT9_PILCF</name>
<accession>A0A0C3EKT9</accession>
<proteinExistence type="predicted"/>
<organism evidence="1 2">
    <name type="scientific">Piloderma croceum (strain F 1598)</name>
    <dbReference type="NCBI Taxonomy" id="765440"/>
    <lineage>
        <taxon>Eukaryota</taxon>
        <taxon>Fungi</taxon>
        <taxon>Dikarya</taxon>
        <taxon>Basidiomycota</taxon>
        <taxon>Agaricomycotina</taxon>
        <taxon>Agaricomycetes</taxon>
        <taxon>Agaricomycetidae</taxon>
        <taxon>Atheliales</taxon>
        <taxon>Atheliaceae</taxon>
        <taxon>Piloderma</taxon>
    </lineage>
</organism>
<reference evidence="1 2" key="1">
    <citation type="submission" date="2014-04" db="EMBL/GenBank/DDBJ databases">
        <authorList>
            <consortium name="DOE Joint Genome Institute"/>
            <person name="Kuo A."/>
            <person name="Tarkka M."/>
            <person name="Buscot F."/>
            <person name="Kohler A."/>
            <person name="Nagy L.G."/>
            <person name="Floudas D."/>
            <person name="Copeland A."/>
            <person name="Barry K.W."/>
            <person name="Cichocki N."/>
            <person name="Veneault-Fourrey C."/>
            <person name="LaButti K."/>
            <person name="Lindquist E.A."/>
            <person name="Lipzen A."/>
            <person name="Lundell T."/>
            <person name="Morin E."/>
            <person name="Murat C."/>
            <person name="Sun H."/>
            <person name="Tunlid A."/>
            <person name="Henrissat B."/>
            <person name="Grigoriev I.V."/>
            <person name="Hibbett D.S."/>
            <person name="Martin F."/>
            <person name="Nordberg H.P."/>
            <person name="Cantor M.N."/>
            <person name="Hua S.X."/>
        </authorList>
    </citation>
    <scope>NUCLEOTIDE SEQUENCE [LARGE SCALE GENOMIC DNA]</scope>
    <source>
        <strain evidence="1 2">F 1598</strain>
    </source>
</reference>